<feature type="transmembrane region" description="Helical" evidence="7">
    <location>
        <begin position="118"/>
        <end position="140"/>
    </location>
</feature>
<evidence type="ECO:0000256" key="2">
    <source>
        <dbReference type="ARBA" id="ARBA00022692"/>
    </source>
</evidence>
<dbReference type="RefSeq" id="XP_070899143.1">
    <property type="nucleotide sequence ID" value="XM_071045625.1"/>
</dbReference>
<keyword evidence="3 7" id="KW-1133">Transmembrane helix</keyword>
<feature type="domain" description="Rhodopsin" evidence="8">
    <location>
        <begin position="27"/>
        <end position="289"/>
    </location>
</feature>
<comment type="similarity">
    <text evidence="5">Belongs to the SAT4 family.</text>
</comment>
<evidence type="ECO:0000256" key="5">
    <source>
        <dbReference type="ARBA" id="ARBA00038359"/>
    </source>
</evidence>
<keyword evidence="2 7" id="KW-0812">Transmembrane</keyword>
<proteinExistence type="inferred from homology"/>
<sequence length="358" mass="39214">MSASVDGPHLLRDVWAFAGVSIVVMFLRILARARIKKFSWDDMLMAFALTLALVGSAILTIAVRKGYGSPIAQVSKPSTVILYDYIGQTFGIAGGVAGRVAFVVFILGILGINKRDRIILWAFVGGQVVINILFILIIFLQCPGHASAILSHSDDAEKCWDLRVQTYYGYFQGAFNSATDLYLAAFSAYISWNLNLKWRVKIGLIILLGLGILFVPTLVNPSFGVQLTLPFLVSSAMVASIIKTIQLHILSNANNNPTRATVDLERWLYIETYLVIISASIPLIRPLFRSGTAGHDASYPQPSHSRSRSRFTSGTHESMRTGMGTVVVGRGNFSKIVSDDDIPLRKASIKTKSDEAEV</sequence>
<evidence type="ECO:0000313" key="9">
    <source>
        <dbReference type="EMBL" id="KAL2850061.1"/>
    </source>
</evidence>
<comment type="caution">
    <text evidence="9">The sequence shown here is derived from an EMBL/GenBank/DDBJ whole genome shotgun (WGS) entry which is preliminary data.</text>
</comment>
<reference evidence="9 10" key="1">
    <citation type="submission" date="2024-07" db="EMBL/GenBank/DDBJ databases">
        <title>Section-level genome sequencing and comparative genomics of Aspergillus sections Usti and Cavernicolus.</title>
        <authorList>
            <consortium name="Lawrence Berkeley National Laboratory"/>
            <person name="Nybo J.L."/>
            <person name="Vesth T.C."/>
            <person name="Theobald S."/>
            <person name="Frisvad J.C."/>
            <person name="Larsen T.O."/>
            <person name="Kjaerboelling I."/>
            <person name="Rothschild-Mancinelli K."/>
            <person name="Lyhne E.K."/>
            <person name="Kogle M.E."/>
            <person name="Barry K."/>
            <person name="Clum A."/>
            <person name="Na H."/>
            <person name="Ledsgaard L."/>
            <person name="Lin J."/>
            <person name="Lipzen A."/>
            <person name="Kuo A."/>
            <person name="Riley R."/>
            <person name="Mondo S."/>
            <person name="LaButti K."/>
            <person name="Haridas S."/>
            <person name="Pangalinan J."/>
            <person name="Salamov A.A."/>
            <person name="Simmons B.A."/>
            <person name="Magnuson J.K."/>
            <person name="Chen J."/>
            <person name="Drula E."/>
            <person name="Henrissat B."/>
            <person name="Wiebenga A."/>
            <person name="Lubbers R.J."/>
            <person name="Gomes A.C."/>
            <person name="Macurrencykelacurrency M.R."/>
            <person name="Stajich J."/>
            <person name="Grigoriev I.V."/>
            <person name="Mortensen U.H."/>
            <person name="De vries R.P."/>
            <person name="Baker S.E."/>
            <person name="Andersen M.R."/>
        </authorList>
    </citation>
    <scope>NUCLEOTIDE SEQUENCE [LARGE SCALE GENOMIC DNA]</scope>
    <source>
        <strain evidence="9 10">CBS 756.74</strain>
    </source>
</reference>
<feature type="transmembrane region" description="Helical" evidence="7">
    <location>
        <begin position="43"/>
        <end position="63"/>
    </location>
</feature>
<keyword evidence="4 7" id="KW-0472">Membrane</keyword>
<evidence type="ECO:0000256" key="7">
    <source>
        <dbReference type="SAM" id="Phobius"/>
    </source>
</evidence>
<dbReference type="GeneID" id="98160789"/>
<keyword evidence="10" id="KW-1185">Reference proteome</keyword>
<evidence type="ECO:0000256" key="4">
    <source>
        <dbReference type="ARBA" id="ARBA00023136"/>
    </source>
</evidence>
<feature type="transmembrane region" description="Helical" evidence="7">
    <location>
        <begin position="14"/>
        <end position="31"/>
    </location>
</feature>
<gene>
    <name evidence="9" type="ORF">BJX68DRAFT_266854</name>
</gene>
<comment type="subcellular location">
    <subcellularLocation>
        <location evidence="1">Membrane</location>
        <topology evidence="1">Multi-pass membrane protein</topology>
    </subcellularLocation>
</comment>
<feature type="transmembrane region" description="Helical" evidence="7">
    <location>
        <begin position="85"/>
        <end position="111"/>
    </location>
</feature>
<dbReference type="Pfam" id="PF20684">
    <property type="entry name" value="Fung_rhodopsin"/>
    <property type="match status" value="1"/>
</dbReference>
<evidence type="ECO:0000256" key="1">
    <source>
        <dbReference type="ARBA" id="ARBA00004141"/>
    </source>
</evidence>
<dbReference type="Proteomes" id="UP001610444">
    <property type="component" value="Unassembled WGS sequence"/>
</dbReference>
<dbReference type="EMBL" id="JBFXLR010000021">
    <property type="protein sequence ID" value="KAL2850061.1"/>
    <property type="molecule type" value="Genomic_DNA"/>
</dbReference>
<feature type="transmembrane region" description="Helical" evidence="7">
    <location>
        <begin position="170"/>
        <end position="190"/>
    </location>
</feature>
<dbReference type="InterPro" id="IPR049326">
    <property type="entry name" value="Rhodopsin_dom_fungi"/>
</dbReference>
<feature type="region of interest" description="Disordered" evidence="6">
    <location>
        <begin position="295"/>
        <end position="317"/>
    </location>
</feature>
<evidence type="ECO:0000256" key="3">
    <source>
        <dbReference type="ARBA" id="ARBA00022989"/>
    </source>
</evidence>
<dbReference type="InterPro" id="IPR052337">
    <property type="entry name" value="SAT4-like"/>
</dbReference>
<evidence type="ECO:0000256" key="6">
    <source>
        <dbReference type="SAM" id="MobiDB-lite"/>
    </source>
</evidence>
<feature type="compositionally biased region" description="Polar residues" evidence="6">
    <location>
        <begin position="300"/>
        <end position="316"/>
    </location>
</feature>
<organism evidence="9 10">
    <name type="scientific">Aspergillus pseudodeflectus</name>
    <dbReference type="NCBI Taxonomy" id="176178"/>
    <lineage>
        <taxon>Eukaryota</taxon>
        <taxon>Fungi</taxon>
        <taxon>Dikarya</taxon>
        <taxon>Ascomycota</taxon>
        <taxon>Pezizomycotina</taxon>
        <taxon>Eurotiomycetes</taxon>
        <taxon>Eurotiomycetidae</taxon>
        <taxon>Eurotiales</taxon>
        <taxon>Aspergillaceae</taxon>
        <taxon>Aspergillus</taxon>
        <taxon>Aspergillus subgen. Nidulantes</taxon>
    </lineage>
</organism>
<feature type="transmembrane region" description="Helical" evidence="7">
    <location>
        <begin position="225"/>
        <end position="242"/>
    </location>
</feature>
<feature type="transmembrane region" description="Helical" evidence="7">
    <location>
        <begin position="202"/>
        <end position="219"/>
    </location>
</feature>
<protein>
    <recommendedName>
        <fullName evidence="8">Rhodopsin domain-containing protein</fullName>
    </recommendedName>
</protein>
<name>A0ABR4KCZ3_9EURO</name>
<evidence type="ECO:0000259" key="8">
    <source>
        <dbReference type="Pfam" id="PF20684"/>
    </source>
</evidence>
<dbReference type="PANTHER" id="PTHR33048">
    <property type="entry name" value="PTH11-LIKE INTEGRAL MEMBRANE PROTEIN (AFU_ORTHOLOGUE AFUA_5G11245)"/>
    <property type="match status" value="1"/>
</dbReference>
<evidence type="ECO:0000313" key="10">
    <source>
        <dbReference type="Proteomes" id="UP001610444"/>
    </source>
</evidence>
<accession>A0ABR4KCZ3</accession>
<dbReference type="PANTHER" id="PTHR33048:SF155">
    <property type="entry name" value="INTEGRAL MEMBRANE PROTEIN"/>
    <property type="match status" value="1"/>
</dbReference>